<feature type="transmembrane region" description="Helical" evidence="1">
    <location>
        <begin position="353"/>
        <end position="370"/>
    </location>
</feature>
<sequence length="404" mass="45552">MTDATPVSDRRNDLDWIRVGAFFLLILYHVGMFYVPWDWHVKSPHPIEWLEPVMQLTNPWRLTLLFLVSGAATRFMADKLSAGALAGQRLWRLLPPLVFAMFVIVPPQSYYEVVEQLGYAGGYVDFWPAYVTASGNWCQGDDCLITPTWNHMWFVAYLIFYTLVLAVLLWVARKPLVVLGDWLGRTLSGWRLLLLPIVWLAFCRIVLMPRFEITHAFGGDWYNHAMSFAAFLLGFLVAKSETFRAATIRLRWPALALAVGAWAAWATYAWIYRDGAAPPEALRQTMRVVYATDQWCAILAVLGFGARHLTRGGPALTYLTLAVFPFYIVHQTVIVVAAYHLSKLGLNQALEGALVIALTFAACFATYEIVRRVAVLRPLFGLKLAADGAAIRAAWRRRRPASPA</sequence>
<dbReference type="AlphaFoldDB" id="A0A2D2AZG6"/>
<evidence type="ECO:0000313" key="3">
    <source>
        <dbReference type="EMBL" id="ATQ43398.1"/>
    </source>
</evidence>
<dbReference type="InterPro" id="IPR002656">
    <property type="entry name" value="Acyl_transf_3_dom"/>
</dbReference>
<feature type="transmembrane region" description="Helical" evidence="1">
    <location>
        <begin position="288"/>
        <end position="306"/>
    </location>
</feature>
<accession>A0A2D2AZG6</accession>
<dbReference type="OrthoDB" id="9809782at2"/>
<name>A0A2D2AZG6_9CAUL</name>
<protein>
    <submittedName>
        <fullName evidence="3">Acetyltransferase</fullName>
    </submittedName>
</protein>
<feature type="transmembrane region" description="Helical" evidence="1">
    <location>
        <begin position="192"/>
        <end position="209"/>
    </location>
</feature>
<feature type="transmembrane region" description="Helical" evidence="1">
    <location>
        <begin position="221"/>
        <end position="238"/>
    </location>
</feature>
<feature type="transmembrane region" description="Helical" evidence="1">
    <location>
        <begin position="250"/>
        <end position="268"/>
    </location>
</feature>
<dbReference type="PANTHER" id="PTHR36927:SF3">
    <property type="entry name" value="GLUCANS BIOSYNTHESIS PROTEIN C"/>
    <property type="match status" value="1"/>
</dbReference>
<dbReference type="Pfam" id="PF01757">
    <property type="entry name" value="Acyl_transf_3"/>
    <property type="match status" value="1"/>
</dbReference>
<feature type="domain" description="Acyltransferase 3" evidence="2">
    <location>
        <begin position="12"/>
        <end position="367"/>
    </location>
</feature>
<keyword evidence="1" id="KW-0472">Membrane</keyword>
<feature type="transmembrane region" description="Helical" evidence="1">
    <location>
        <begin position="89"/>
        <end position="107"/>
    </location>
</feature>
<feature type="transmembrane region" description="Helical" evidence="1">
    <location>
        <begin position="154"/>
        <end position="172"/>
    </location>
</feature>
<evidence type="ECO:0000259" key="2">
    <source>
        <dbReference type="Pfam" id="PF01757"/>
    </source>
</evidence>
<keyword evidence="4" id="KW-1185">Reference proteome</keyword>
<feature type="transmembrane region" description="Helical" evidence="1">
    <location>
        <begin position="21"/>
        <end position="39"/>
    </location>
</feature>
<dbReference type="EMBL" id="CP024201">
    <property type="protein sequence ID" value="ATQ43398.1"/>
    <property type="molecule type" value="Genomic_DNA"/>
</dbReference>
<feature type="transmembrane region" description="Helical" evidence="1">
    <location>
        <begin position="318"/>
        <end position="341"/>
    </location>
</feature>
<dbReference type="Proteomes" id="UP000228945">
    <property type="component" value="Chromosome"/>
</dbReference>
<dbReference type="GO" id="GO:0016747">
    <property type="term" value="F:acyltransferase activity, transferring groups other than amino-acyl groups"/>
    <property type="evidence" value="ECO:0007669"/>
    <property type="project" value="InterPro"/>
</dbReference>
<keyword evidence="3" id="KW-0808">Transferase</keyword>
<proteinExistence type="predicted"/>
<evidence type="ECO:0000256" key="1">
    <source>
        <dbReference type="SAM" id="Phobius"/>
    </source>
</evidence>
<keyword evidence="1" id="KW-1133">Transmembrane helix</keyword>
<dbReference type="KEGG" id="cmb:CSW64_13740"/>
<dbReference type="RefSeq" id="WP_099622649.1">
    <property type="nucleotide sequence ID" value="NZ_CP024201.1"/>
</dbReference>
<organism evidence="3 4">
    <name type="scientific">Caulobacter mirabilis</name>
    <dbReference type="NCBI Taxonomy" id="69666"/>
    <lineage>
        <taxon>Bacteria</taxon>
        <taxon>Pseudomonadati</taxon>
        <taxon>Pseudomonadota</taxon>
        <taxon>Alphaproteobacteria</taxon>
        <taxon>Caulobacterales</taxon>
        <taxon>Caulobacteraceae</taxon>
        <taxon>Caulobacter</taxon>
    </lineage>
</organism>
<feature type="transmembrane region" description="Helical" evidence="1">
    <location>
        <begin position="59"/>
        <end position="77"/>
    </location>
</feature>
<keyword evidence="1" id="KW-0812">Transmembrane</keyword>
<evidence type="ECO:0000313" key="4">
    <source>
        <dbReference type="Proteomes" id="UP000228945"/>
    </source>
</evidence>
<dbReference type="InterPro" id="IPR050623">
    <property type="entry name" value="Glucan_succinyl_AcylTrfase"/>
</dbReference>
<gene>
    <name evidence="3" type="ORF">CSW64_13740</name>
</gene>
<reference evidence="3 4" key="1">
    <citation type="submission" date="2017-10" db="EMBL/GenBank/DDBJ databases">
        <title>Genome sequence of Caulobacter mirabilis FWC38.</title>
        <authorList>
            <person name="Fiebig A."/>
            <person name="Crosson S."/>
        </authorList>
    </citation>
    <scope>NUCLEOTIDE SEQUENCE [LARGE SCALE GENOMIC DNA]</scope>
    <source>
        <strain evidence="3 4">FWC 38</strain>
    </source>
</reference>
<dbReference type="PANTHER" id="PTHR36927">
    <property type="entry name" value="BLR4337 PROTEIN"/>
    <property type="match status" value="1"/>
</dbReference>